<keyword evidence="7 10" id="KW-0472">Membrane</keyword>
<evidence type="ECO:0000256" key="3">
    <source>
        <dbReference type="ARBA" id="ARBA00022723"/>
    </source>
</evidence>
<keyword evidence="3" id="KW-0479">Metal-binding</keyword>
<dbReference type="Pfam" id="PF13639">
    <property type="entry name" value="zf-RING_2"/>
    <property type="match status" value="1"/>
</dbReference>
<feature type="transmembrane region" description="Helical" evidence="10">
    <location>
        <begin position="105"/>
        <end position="127"/>
    </location>
</feature>
<evidence type="ECO:0000256" key="7">
    <source>
        <dbReference type="ARBA" id="ARBA00023136"/>
    </source>
</evidence>
<feature type="transmembrane region" description="Helical" evidence="10">
    <location>
        <begin position="561"/>
        <end position="579"/>
    </location>
</feature>
<feature type="compositionally biased region" description="Acidic residues" evidence="9">
    <location>
        <begin position="773"/>
        <end position="793"/>
    </location>
</feature>
<dbReference type="Pfam" id="PF13705">
    <property type="entry name" value="TRC8_N"/>
    <property type="match status" value="1"/>
</dbReference>
<comment type="subcellular location">
    <subcellularLocation>
        <location evidence="1">Membrane</location>
        <topology evidence="1">Multi-pass membrane protein</topology>
    </subcellularLocation>
</comment>
<evidence type="ECO:0000256" key="6">
    <source>
        <dbReference type="ARBA" id="ARBA00022989"/>
    </source>
</evidence>
<feature type="transmembrane region" description="Helical" evidence="10">
    <location>
        <begin position="536"/>
        <end position="555"/>
    </location>
</feature>
<reference evidence="12 13" key="1">
    <citation type="submission" date="2017-06" db="EMBL/GenBank/DDBJ databases">
        <title>A platform for efficient transgenesis in Macrostomum lignano, a flatworm model organism for stem cell research.</title>
        <authorList>
            <person name="Berezikov E."/>
        </authorList>
    </citation>
    <scope>NUCLEOTIDE SEQUENCE [LARGE SCALE GENOMIC DNA]</scope>
    <source>
        <strain evidence="12">DV1</strain>
        <tissue evidence="12">Whole organism</tissue>
    </source>
</reference>
<evidence type="ECO:0000256" key="1">
    <source>
        <dbReference type="ARBA" id="ARBA00004141"/>
    </source>
</evidence>
<dbReference type="GO" id="GO:0016020">
    <property type="term" value="C:membrane"/>
    <property type="evidence" value="ECO:0007669"/>
    <property type="project" value="UniProtKB-SubCell"/>
</dbReference>
<keyword evidence="6 10" id="KW-1133">Transmembrane helix</keyword>
<dbReference type="Proteomes" id="UP000215902">
    <property type="component" value="Unassembled WGS sequence"/>
</dbReference>
<dbReference type="OrthoDB" id="4752984at2759"/>
<dbReference type="SMART" id="SM00184">
    <property type="entry name" value="RING"/>
    <property type="match status" value="1"/>
</dbReference>
<evidence type="ECO:0000256" key="10">
    <source>
        <dbReference type="SAM" id="Phobius"/>
    </source>
</evidence>
<feature type="transmembrane region" description="Helical" evidence="10">
    <location>
        <begin position="487"/>
        <end position="515"/>
    </location>
</feature>
<dbReference type="GO" id="GO:0012505">
    <property type="term" value="C:endomembrane system"/>
    <property type="evidence" value="ECO:0007669"/>
    <property type="project" value="TreeGrafter"/>
</dbReference>
<feature type="region of interest" description="Disordered" evidence="9">
    <location>
        <begin position="680"/>
        <end position="747"/>
    </location>
</feature>
<comment type="caution">
    <text evidence="12">The sequence shown here is derived from an EMBL/GenBank/DDBJ whole genome shotgun (WGS) entry which is preliminary data.</text>
</comment>
<evidence type="ECO:0000256" key="9">
    <source>
        <dbReference type="SAM" id="MobiDB-lite"/>
    </source>
</evidence>
<evidence type="ECO:0000313" key="12">
    <source>
        <dbReference type="EMBL" id="PAA93947.1"/>
    </source>
</evidence>
<dbReference type="GO" id="GO:0008270">
    <property type="term" value="F:zinc ion binding"/>
    <property type="evidence" value="ECO:0007669"/>
    <property type="project" value="UniProtKB-KW"/>
</dbReference>
<dbReference type="PROSITE" id="PS50089">
    <property type="entry name" value="ZF_RING_2"/>
    <property type="match status" value="1"/>
</dbReference>
<feature type="compositionally biased region" description="Low complexity" evidence="9">
    <location>
        <begin position="681"/>
        <end position="707"/>
    </location>
</feature>
<evidence type="ECO:0000256" key="5">
    <source>
        <dbReference type="ARBA" id="ARBA00022833"/>
    </source>
</evidence>
<dbReference type="InterPro" id="IPR025754">
    <property type="entry name" value="TRC8_N_dom"/>
</dbReference>
<evidence type="ECO:0000256" key="8">
    <source>
        <dbReference type="PROSITE-ProRule" id="PRU00175"/>
    </source>
</evidence>
<dbReference type="Gene3D" id="3.30.40.10">
    <property type="entry name" value="Zinc/RING finger domain, C3HC4 (zinc finger)"/>
    <property type="match status" value="1"/>
</dbReference>
<dbReference type="SUPFAM" id="SSF57850">
    <property type="entry name" value="RING/U-box"/>
    <property type="match status" value="1"/>
</dbReference>
<feature type="compositionally biased region" description="Acidic residues" evidence="9">
    <location>
        <begin position="723"/>
        <end position="732"/>
    </location>
</feature>
<organism evidence="12 13">
    <name type="scientific">Macrostomum lignano</name>
    <dbReference type="NCBI Taxonomy" id="282301"/>
    <lineage>
        <taxon>Eukaryota</taxon>
        <taxon>Metazoa</taxon>
        <taxon>Spiralia</taxon>
        <taxon>Lophotrochozoa</taxon>
        <taxon>Platyhelminthes</taxon>
        <taxon>Rhabditophora</taxon>
        <taxon>Macrostomorpha</taxon>
        <taxon>Macrostomida</taxon>
        <taxon>Macrostomidae</taxon>
        <taxon>Macrostomum</taxon>
    </lineage>
</organism>
<feature type="transmembrane region" description="Helical" evidence="10">
    <location>
        <begin position="461"/>
        <end position="481"/>
    </location>
</feature>
<feature type="domain" description="RING-type" evidence="11">
    <location>
        <begin position="617"/>
        <end position="656"/>
    </location>
</feature>
<dbReference type="GO" id="GO:0061630">
    <property type="term" value="F:ubiquitin protein ligase activity"/>
    <property type="evidence" value="ECO:0007669"/>
    <property type="project" value="TreeGrafter"/>
</dbReference>
<keyword evidence="13" id="KW-1185">Reference proteome</keyword>
<dbReference type="PANTHER" id="PTHR22763:SF191">
    <property type="entry name" value="RING FINGER PROTEIN 145 HOMOLOG"/>
    <property type="match status" value="1"/>
</dbReference>
<feature type="region of interest" description="Disordered" evidence="9">
    <location>
        <begin position="765"/>
        <end position="793"/>
    </location>
</feature>
<protein>
    <recommendedName>
        <fullName evidence="11">RING-type domain-containing protein</fullName>
    </recommendedName>
</protein>
<name>A0A267H8Y0_9PLAT</name>
<dbReference type="InterPro" id="IPR001841">
    <property type="entry name" value="Znf_RING"/>
</dbReference>
<dbReference type="GO" id="GO:0036503">
    <property type="term" value="P:ERAD pathway"/>
    <property type="evidence" value="ECO:0007669"/>
    <property type="project" value="TreeGrafter"/>
</dbReference>
<keyword evidence="4 8" id="KW-0863">Zinc-finger</keyword>
<dbReference type="STRING" id="282301.A0A267H8Y0"/>
<dbReference type="InterPro" id="IPR013083">
    <property type="entry name" value="Znf_RING/FYVE/PHD"/>
</dbReference>
<keyword evidence="2 10" id="KW-0812">Transmembrane</keyword>
<dbReference type="GO" id="GO:0043161">
    <property type="term" value="P:proteasome-mediated ubiquitin-dependent protein catabolic process"/>
    <property type="evidence" value="ECO:0007669"/>
    <property type="project" value="TreeGrafter"/>
</dbReference>
<gene>
    <name evidence="12" type="ORF">BOX15_Mlig003778g1</name>
</gene>
<dbReference type="EMBL" id="NIVC01000019">
    <property type="protein sequence ID" value="PAA93947.1"/>
    <property type="molecule type" value="Genomic_DNA"/>
</dbReference>
<evidence type="ECO:0000259" key="11">
    <source>
        <dbReference type="PROSITE" id="PS50089"/>
    </source>
</evidence>
<sequence length="793" mass="87494">MLFHNLYFSWLLTKNCKMLDSLLRVPSLYYLNAFQFPPRIFNFFVTDSNNITNENEVRTLPAHAQMAIFLCNLFQSFLFSSKADALGPMLPPIVPDTLDQISDDIASKILFLIVSFAGFFVFFGIAFMPFDKLLGIYNCMAAAAIVCAQARLSQLYVIHCCPSLAIADPDHYWQVVTGAAGHVTCQLSLAALAGRLLGLSGLGRMGLAAFCLPALGQLGQLWLLGSDDAAIGEPWQWHNAAAALTRALAAMLALRLLPGAVADLRILFNRLGRMIWADGWVAVPLHLWQDYNMTRQLLLFWLSNFSLRLIQHWMAASASATGLDIVLLGALSDSCSSPLCILGLCVTVSHASWFVLLCTKLFLNGGGGGGGLANQAAAAAAGDAAGGLQRGWAEGFTFLLVAVQTNLPHTMRTPQWASLVTVVAFILVSSLLDSVHEIAGPRLLHLGAAVQSAPYGGHARALAVIAVLLCAPVYLTVWLLRLFRPDFWLLIIALSCLLTALQAAGSLVLYCLFLYDHFRSGPTEESFEDLVFYVKSSVRIVELLVALVIVCFGVREFFTRDWSFLSLAILLVHFWFNVVQRVQSGWRKFLLRRLAAKRLSSLPNATPEELRQHNDVCAICFGDMLSGAKRTLCQHYFHPLCLRRWLHVRDTCPMCQQAISIPNEEQQQNNSDQFDPDEATRAAAATVRRPQQQQPVPPSSEAATLHQQQHRRRRSNSSASGVDLEDFEDEAAVEVSSSTDSEVYRQDDGVDLAVYRPLYTHEVAAQAAKSESSEELNEILRDDDDDDEAAELK</sequence>
<keyword evidence="5" id="KW-0862">Zinc</keyword>
<accession>A0A267H8Y0</accession>
<dbReference type="AlphaFoldDB" id="A0A267H8Y0"/>
<evidence type="ECO:0000256" key="4">
    <source>
        <dbReference type="ARBA" id="ARBA00022771"/>
    </source>
</evidence>
<proteinExistence type="predicted"/>
<feature type="transmembrane region" description="Helical" evidence="10">
    <location>
        <begin position="416"/>
        <end position="435"/>
    </location>
</feature>
<dbReference type="InterPro" id="IPR050731">
    <property type="entry name" value="HRD1_E3_ubiq-ligases"/>
</dbReference>
<evidence type="ECO:0000256" key="2">
    <source>
        <dbReference type="ARBA" id="ARBA00022692"/>
    </source>
</evidence>
<dbReference type="PANTHER" id="PTHR22763">
    <property type="entry name" value="RING ZINC FINGER PROTEIN"/>
    <property type="match status" value="1"/>
</dbReference>
<evidence type="ECO:0000313" key="13">
    <source>
        <dbReference type="Proteomes" id="UP000215902"/>
    </source>
</evidence>